<dbReference type="HOGENOM" id="CLU_043242_0_0_3"/>
<dbReference type="GO" id="GO:0080120">
    <property type="term" value="P:CAAX-box protein maturation"/>
    <property type="evidence" value="ECO:0007669"/>
    <property type="project" value="UniProtKB-ARBA"/>
</dbReference>
<dbReference type="OrthoDB" id="9782250at2"/>
<dbReference type="PANTHER" id="PTHR43592:SF15">
    <property type="entry name" value="CAAX AMINO TERMINAL PROTEASE FAMILY PROTEIN"/>
    <property type="match status" value="1"/>
</dbReference>
<keyword evidence="5" id="KW-1185">Reference proteome</keyword>
<dbReference type="Proteomes" id="UP000008206">
    <property type="component" value="Chromosome"/>
</dbReference>
<keyword evidence="2" id="KW-0472">Membrane</keyword>
<dbReference type="GO" id="GO:0004175">
    <property type="term" value="F:endopeptidase activity"/>
    <property type="evidence" value="ECO:0007669"/>
    <property type="project" value="UniProtKB-ARBA"/>
</dbReference>
<organism evidence="4 5">
    <name type="scientific">Gloeothece verrucosa (strain PCC 7822)</name>
    <name type="common">Cyanothece sp. (strain PCC 7822)</name>
    <dbReference type="NCBI Taxonomy" id="497965"/>
    <lineage>
        <taxon>Bacteria</taxon>
        <taxon>Bacillati</taxon>
        <taxon>Cyanobacteriota</taxon>
        <taxon>Cyanophyceae</taxon>
        <taxon>Oscillatoriophycideae</taxon>
        <taxon>Chroococcales</taxon>
        <taxon>Aphanothecaceae</taxon>
        <taxon>Gloeothece</taxon>
        <taxon>Gloeothece verrucosa</taxon>
    </lineage>
</organism>
<feature type="transmembrane region" description="Helical" evidence="2">
    <location>
        <begin position="306"/>
        <end position="335"/>
    </location>
</feature>
<evidence type="ECO:0000256" key="1">
    <source>
        <dbReference type="SAM" id="Coils"/>
    </source>
</evidence>
<dbReference type="STRING" id="497965.Cyan7822_0412"/>
<gene>
    <name evidence="4" type="ordered locus">Cyan7822_0412</name>
</gene>
<feature type="transmembrane region" description="Helical" evidence="2">
    <location>
        <begin position="388"/>
        <end position="408"/>
    </location>
</feature>
<evidence type="ECO:0000313" key="5">
    <source>
        <dbReference type="Proteomes" id="UP000008206"/>
    </source>
</evidence>
<keyword evidence="2" id="KW-0812">Transmembrane</keyword>
<dbReference type="InterPro" id="IPR003675">
    <property type="entry name" value="Rce1/LyrA-like_dom"/>
</dbReference>
<dbReference type="Pfam" id="PF02517">
    <property type="entry name" value="Rce1-like"/>
    <property type="match status" value="1"/>
</dbReference>
<reference evidence="5" key="1">
    <citation type="journal article" date="2011" name="MBio">
        <title>Novel metabolic attributes of the genus Cyanothece, comprising a group of unicellular nitrogen-fixing Cyanobacteria.</title>
        <authorList>
            <person name="Bandyopadhyay A."/>
            <person name="Elvitigala T."/>
            <person name="Welsh E."/>
            <person name="Stockel J."/>
            <person name="Liberton M."/>
            <person name="Min H."/>
            <person name="Sherman L.A."/>
            <person name="Pakrasi H.B."/>
        </authorList>
    </citation>
    <scope>NUCLEOTIDE SEQUENCE [LARGE SCALE GENOMIC DNA]</scope>
    <source>
        <strain evidence="5">PCC 7822</strain>
    </source>
</reference>
<evidence type="ECO:0000256" key="2">
    <source>
        <dbReference type="SAM" id="Phobius"/>
    </source>
</evidence>
<feature type="transmembrane region" description="Helical" evidence="2">
    <location>
        <begin position="469"/>
        <end position="502"/>
    </location>
</feature>
<sequence length="535" mass="58899">MTIKRVILGVLTVVALIPVLFNLIGSVNQPQVQANLQLYQTNLILQASELSLDAFPNSSSTAGAEVGGWRAAILGNEPYKLAQNQYEEAKKLAEKNLSKLEDKLNILSENQPEITVENKINLSKLLSNNTEKNELKQKINQEKKSIAALELKLGLIQAKRGEIQEAKEIWQRLASGVSPELTKDKIATTAAILKQLWSQPSTISKTVEPTLKTNLQGWFRYAALRQLYETTHQQEALANLEKQEQAIATQAASKLALISGIPILAGIIGLGLLIFLLIQLLINPKKALLTITDAQAWETPWGGETIWQVLIVGFVFFGQILLPLVFSLGFGLLEINPSSFSLRAKAIYVFLSYIIMALGGFSVLYLSIRPYFPIPKDWFRFRWLSNWIVWGLGGYLVAIPLVVIVSLINQKIWQGEGGSNPLLMLALESQDTVALIIFFVTAAIAAPLFEEVMFRGFLLPSLTRYIPVWAAIGVSGLIFAVAHLNVSEVMPLATLGIILGVVYTRSRNLLSSMLLHSLWNSGTLLSLFLLGSGAG</sequence>
<proteinExistence type="predicted"/>
<dbReference type="AlphaFoldDB" id="E0U770"/>
<protein>
    <submittedName>
        <fullName evidence="4">Abortive infection protein</fullName>
    </submittedName>
</protein>
<dbReference type="RefSeq" id="WP_013320567.1">
    <property type="nucleotide sequence ID" value="NC_014501.1"/>
</dbReference>
<feature type="transmembrane region" description="Helical" evidence="2">
    <location>
        <begin position="6"/>
        <end position="24"/>
    </location>
</feature>
<feature type="transmembrane region" description="Helical" evidence="2">
    <location>
        <begin position="514"/>
        <end position="534"/>
    </location>
</feature>
<dbReference type="KEGG" id="cyj:Cyan7822_0412"/>
<feature type="domain" description="CAAX prenyl protease 2/Lysostaphin resistance protein A-like" evidence="3">
    <location>
        <begin position="434"/>
        <end position="521"/>
    </location>
</feature>
<evidence type="ECO:0000313" key="4">
    <source>
        <dbReference type="EMBL" id="ADN12457.1"/>
    </source>
</evidence>
<feature type="transmembrane region" description="Helical" evidence="2">
    <location>
        <begin position="429"/>
        <end position="449"/>
    </location>
</feature>
<dbReference type="PANTHER" id="PTHR43592">
    <property type="entry name" value="CAAX AMINO TERMINAL PROTEASE"/>
    <property type="match status" value="1"/>
</dbReference>
<evidence type="ECO:0000259" key="3">
    <source>
        <dbReference type="Pfam" id="PF02517"/>
    </source>
</evidence>
<dbReference type="eggNOG" id="COG1266">
    <property type="taxonomic scope" value="Bacteria"/>
</dbReference>
<keyword evidence="1" id="KW-0175">Coiled coil</keyword>
<dbReference type="EMBL" id="CP002198">
    <property type="protein sequence ID" value="ADN12457.1"/>
    <property type="molecule type" value="Genomic_DNA"/>
</dbReference>
<feature type="transmembrane region" description="Helical" evidence="2">
    <location>
        <begin position="347"/>
        <end position="368"/>
    </location>
</feature>
<keyword evidence="2" id="KW-1133">Transmembrane helix</keyword>
<name>E0U770_GLOV7</name>
<feature type="coiled-coil region" evidence="1">
    <location>
        <begin position="79"/>
        <end position="152"/>
    </location>
</feature>
<feature type="transmembrane region" description="Helical" evidence="2">
    <location>
        <begin position="255"/>
        <end position="282"/>
    </location>
</feature>
<accession>E0U770</accession>